<dbReference type="InterPro" id="IPR045865">
    <property type="entry name" value="ACT-like_dom_sf"/>
</dbReference>
<dbReference type="PIRSF" id="PIRSF000726">
    <property type="entry name" value="Asp_kin"/>
    <property type="match status" value="1"/>
</dbReference>
<accession>A0A1I2F8M6</accession>
<dbReference type="Gene3D" id="3.40.1160.10">
    <property type="entry name" value="Acetylglutamate kinase-like"/>
    <property type="match status" value="1"/>
</dbReference>
<dbReference type="CDD" id="cd04912">
    <property type="entry name" value="ACT_AKiii-LysC-EC-like_1"/>
    <property type="match status" value="1"/>
</dbReference>
<dbReference type="UniPathway" id="UPA00050">
    <property type="reaction ID" value="UER00461"/>
</dbReference>
<feature type="binding site" evidence="8">
    <location>
        <begin position="5"/>
        <end position="8"/>
    </location>
    <ligand>
        <name>ATP</name>
        <dbReference type="ChEBI" id="CHEBI:30616"/>
    </ligand>
</feature>
<evidence type="ECO:0000313" key="13">
    <source>
        <dbReference type="EMBL" id="SFF01692.1"/>
    </source>
</evidence>
<dbReference type="InterPro" id="IPR005260">
    <property type="entry name" value="Asp_kin_monofn"/>
</dbReference>
<protein>
    <recommendedName>
        <fullName evidence="9">Aspartokinase</fullName>
        <ecNumber evidence="9">2.7.2.4</ecNumber>
    </recommendedName>
</protein>
<evidence type="ECO:0000256" key="3">
    <source>
        <dbReference type="ARBA" id="ARBA00022679"/>
    </source>
</evidence>
<dbReference type="STRING" id="1003.SAMN04488541_10135"/>
<dbReference type="Gene3D" id="3.30.70.260">
    <property type="match status" value="2"/>
</dbReference>
<evidence type="ECO:0000256" key="9">
    <source>
        <dbReference type="RuleBase" id="RU003448"/>
    </source>
</evidence>
<name>A0A1I2F8M6_9BACT</name>
<evidence type="ECO:0000259" key="11">
    <source>
        <dbReference type="Pfam" id="PF00696"/>
    </source>
</evidence>
<dbReference type="Pfam" id="PF22468">
    <property type="entry name" value="ACT_9"/>
    <property type="match status" value="1"/>
</dbReference>
<evidence type="ECO:0000256" key="6">
    <source>
        <dbReference type="ARBA" id="ARBA00022840"/>
    </source>
</evidence>
<dbReference type="InterPro" id="IPR054352">
    <property type="entry name" value="ACT_Aspartokinase"/>
</dbReference>
<feature type="binding site" evidence="8">
    <location>
        <position position="235"/>
    </location>
    <ligand>
        <name>ATP</name>
        <dbReference type="ChEBI" id="CHEBI:30616"/>
    </ligand>
</feature>
<dbReference type="PANTHER" id="PTHR21499">
    <property type="entry name" value="ASPARTATE KINASE"/>
    <property type="match status" value="1"/>
</dbReference>
<evidence type="ECO:0000313" key="14">
    <source>
        <dbReference type="Proteomes" id="UP000199513"/>
    </source>
</evidence>
<evidence type="ECO:0000256" key="10">
    <source>
        <dbReference type="RuleBase" id="RU004249"/>
    </source>
</evidence>
<dbReference type="RefSeq" id="WP_091543914.1">
    <property type="nucleotide sequence ID" value="NZ_FONY01000013.1"/>
</dbReference>
<evidence type="ECO:0000259" key="12">
    <source>
        <dbReference type="Pfam" id="PF22468"/>
    </source>
</evidence>
<dbReference type="GO" id="GO:0005524">
    <property type="term" value="F:ATP binding"/>
    <property type="evidence" value="ECO:0007669"/>
    <property type="project" value="UniProtKB-KW"/>
</dbReference>
<feature type="binding site" evidence="8">
    <location>
        <position position="125"/>
    </location>
    <ligand>
        <name>substrate</name>
    </ligand>
</feature>
<dbReference type="InterPro" id="IPR001048">
    <property type="entry name" value="Asp/Glu/Uridylate_kinase"/>
</dbReference>
<comment type="pathway">
    <text evidence="1 10">Amino-acid biosynthesis; L-lysine biosynthesis via DAP pathway; (S)-tetrahydrodipicolinate from L-aspartate: step 1/4.</text>
</comment>
<feature type="domain" description="Aspartokinase ACT" evidence="12">
    <location>
        <begin position="383"/>
        <end position="439"/>
    </location>
</feature>
<dbReference type="PROSITE" id="PS00324">
    <property type="entry name" value="ASPARTOKINASE"/>
    <property type="match status" value="1"/>
</dbReference>
<evidence type="ECO:0000256" key="1">
    <source>
        <dbReference type="ARBA" id="ARBA00004766"/>
    </source>
</evidence>
<feature type="binding site" evidence="8">
    <location>
        <position position="45"/>
    </location>
    <ligand>
        <name>substrate</name>
    </ligand>
</feature>
<keyword evidence="5 9" id="KW-0418">Kinase</keyword>
<keyword evidence="14" id="KW-1185">Reference proteome</keyword>
<dbReference type="GO" id="GO:0009090">
    <property type="term" value="P:homoserine biosynthetic process"/>
    <property type="evidence" value="ECO:0007669"/>
    <property type="project" value="TreeGrafter"/>
</dbReference>
<keyword evidence="6 8" id="KW-0067">ATP-binding</keyword>
<evidence type="ECO:0000256" key="7">
    <source>
        <dbReference type="ARBA" id="ARBA00047872"/>
    </source>
</evidence>
<dbReference type="CDD" id="cd04243">
    <property type="entry name" value="AAK_AK-HSDH-like"/>
    <property type="match status" value="1"/>
</dbReference>
<dbReference type="Proteomes" id="UP000199513">
    <property type="component" value="Unassembled WGS sequence"/>
</dbReference>
<evidence type="ECO:0000256" key="4">
    <source>
        <dbReference type="ARBA" id="ARBA00022741"/>
    </source>
</evidence>
<organism evidence="13 14">
    <name type="scientific">Thermoflexibacter ruber</name>
    <dbReference type="NCBI Taxonomy" id="1003"/>
    <lineage>
        <taxon>Bacteria</taxon>
        <taxon>Pseudomonadati</taxon>
        <taxon>Bacteroidota</taxon>
        <taxon>Cytophagia</taxon>
        <taxon>Cytophagales</taxon>
        <taxon>Thermoflexibacteraceae</taxon>
        <taxon>Thermoflexibacter</taxon>
    </lineage>
</organism>
<dbReference type="GO" id="GO:0009089">
    <property type="term" value="P:lysine biosynthetic process via diaminopimelate"/>
    <property type="evidence" value="ECO:0007669"/>
    <property type="project" value="UniProtKB-UniPathway"/>
</dbReference>
<dbReference type="OrthoDB" id="9799110at2"/>
<dbReference type="GO" id="GO:0004072">
    <property type="term" value="F:aspartate kinase activity"/>
    <property type="evidence" value="ECO:0007669"/>
    <property type="project" value="UniProtKB-EC"/>
</dbReference>
<comment type="pathway">
    <text evidence="10">Amino-acid biosynthesis; L-methionine biosynthesis via de novo pathway; L-homoserine from L-aspartate: step 1/3.</text>
</comment>
<proteinExistence type="inferred from homology"/>
<dbReference type="UniPathway" id="UPA00034">
    <property type="reaction ID" value="UER00015"/>
</dbReference>
<keyword evidence="3 9" id="KW-0808">Transferase</keyword>
<keyword evidence="4 8" id="KW-0547">Nucleotide-binding</keyword>
<evidence type="ECO:0000256" key="5">
    <source>
        <dbReference type="ARBA" id="ARBA00022777"/>
    </source>
</evidence>
<dbReference type="InterPro" id="IPR001341">
    <property type="entry name" value="Asp_kinase"/>
</dbReference>
<dbReference type="Gene3D" id="1.20.120.1320">
    <property type="entry name" value="Aspartokinase, catalytic domain"/>
    <property type="match status" value="1"/>
</dbReference>
<dbReference type="InterPro" id="IPR042199">
    <property type="entry name" value="AsparK_Bifunc_asparK/hSer_DH"/>
</dbReference>
<comment type="similarity">
    <text evidence="2 9">Belongs to the aspartokinase family.</text>
</comment>
<dbReference type="InterPro" id="IPR036393">
    <property type="entry name" value="AceGlu_kinase-like_sf"/>
</dbReference>
<comment type="catalytic activity">
    <reaction evidence="7 9">
        <text>L-aspartate + ATP = 4-phospho-L-aspartate + ADP</text>
        <dbReference type="Rhea" id="RHEA:23776"/>
        <dbReference type="ChEBI" id="CHEBI:29991"/>
        <dbReference type="ChEBI" id="CHEBI:30616"/>
        <dbReference type="ChEBI" id="CHEBI:57535"/>
        <dbReference type="ChEBI" id="CHEBI:456216"/>
        <dbReference type="EC" id="2.7.2.4"/>
    </reaction>
</comment>
<gene>
    <name evidence="13" type="ORF">SAMN04488541_10135</name>
</gene>
<dbReference type="EC" id="2.7.2.4" evidence="9"/>
<evidence type="ECO:0000256" key="2">
    <source>
        <dbReference type="ARBA" id="ARBA00010122"/>
    </source>
</evidence>
<evidence type="ECO:0000256" key="8">
    <source>
        <dbReference type="PIRSR" id="PIRSR000726-1"/>
    </source>
</evidence>
<dbReference type="SUPFAM" id="SSF53633">
    <property type="entry name" value="Carbamate kinase-like"/>
    <property type="match status" value="1"/>
</dbReference>
<dbReference type="UniPathway" id="UPA00051">
    <property type="reaction ID" value="UER00462"/>
</dbReference>
<comment type="pathway">
    <text evidence="10">Amino-acid biosynthesis; L-threonine biosynthesis; L-threonine from L-aspartate: step 1/5.</text>
</comment>
<dbReference type="GO" id="GO:0005829">
    <property type="term" value="C:cytosol"/>
    <property type="evidence" value="ECO:0007669"/>
    <property type="project" value="TreeGrafter"/>
</dbReference>
<dbReference type="GO" id="GO:0009088">
    <property type="term" value="P:threonine biosynthetic process"/>
    <property type="evidence" value="ECO:0007669"/>
    <property type="project" value="UniProtKB-UniPathway"/>
</dbReference>
<dbReference type="Pfam" id="PF00696">
    <property type="entry name" value="AA_kinase"/>
    <property type="match status" value="1"/>
</dbReference>
<dbReference type="PANTHER" id="PTHR21499:SF59">
    <property type="entry name" value="ASPARTOKINASE"/>
    <property type="match status" value="1"/>
</dbReference>
<feature type="binding site" evidence="8">
    <location>
        <begin position="224"/>
        <end position="225"/>
    </location>
    <ligand>
        <name>ATP</name>
        <dbReference type="ChEBI" id="CHEBI:30616"/>
    </ligand>
</feature>
<dbReference type="SUPFAM" id="SSF55021">
    <property type="entry name" value="ACT-like"/>
    <property type="match status" value="2"/>
</dbReference>
<feature type="domain" description="Aspartate/glutamate/uridylate kinase" evidence="11">
    <location>
        <begin position="2"/>
        <end position="281"/>
    </location>
</feature>
<dbReference type="AlphaFoldDB" id="A0A1I2F8M6"/>
<dbReference type="EMBL" id="FONY01000013">
    <property type="protein sequence ID" value="SFF01692.1"/>
    <property type="molecule type" value="Genomic_DNA"/>
</dbReference>
<keyword evidence="10" id="KW-0028">Amino-acid biosynthesis</keyword>
<dbReference type="InterPro" id="IPR018042">
    <property type="entry name" value="Aspartate_kinase_CS"/>
</dbReference>
<sequence>MKVLKFGGTSVGSAERMKGVNQLINTEELKNQKRIIVLSAMSGTTNTLVQICEQLYARNYPQAALIITEMELKYRKVIDELYKNDETKERASSLLDNQFGHIRSLAKEKEKFSNLKERILLAKGEQLSTAMFQLFLEENGVKSVLLDALEFMRIDENSEPELDFITENLQIELSKYPDNLLFITQGYICKNSFGEIDNLKRGGSDYSASLIGAAVDAEEIQIWTDIDGMHNNDPRIVDKTIPVAQLSFDEAAELAYFGAKILHPATITPAKAKNIPVRLLNTMAPQLKGTVIVGESQGADIKAVAAKDNITMVNIRSTRMFLAYGFLRKLFEVFEKYKTPIDMITTSEVCVSVTIDNTANLEAITQELSEFSSVEVAHNLTIVCIVGDLMGEKIGYASKIFNSLSEISLKMISYGGSKNNVSILIDTKDKKATLQALNKGLFNL</sequence>
<dbReference type="NCBIfam" id="TIGR00657">
    <property type="entry name" value="asp_kinases"/>
    <property type="match status" value="1"/>
</dbReference>
<reference evidence="13 14" key="1">
    <citation type="submission" date="2016-10" db="EMBL/GenBank/DDBJ databases">
        <authorList>
            <person name="de Groot N.N."/>
        </authorList>
    </citation>
    <scope>NUCLEOTIDE SEQUENCE [LARGE SCALE GENOMIC DNA]</scope>
    <source>
        <strain>GEY</strain>
        <strain evidence="14">DSM 9560</strain>
    </source>
</reference>